<reference evidence="1" key="1">
    <citation type="submission" date="2018-05" db="EMBL/GenBank/DDBJ databases">
        <authorList>
            <person name="Lanie J.A."/>
            <person name="Ng W.-L."/>
            <person name="Kazmierczak K.M."/>
            <person name="Andrzejewski T.M."/>
            <person name="Davidsen T.M."/>
            <person name="Wayne K.J."/>
            <person name="Tettelin H."/>
            <person name="Glass J.I."/>
            <person name="Rusch D."/>
            <person name="Podicherti R."/>
            <person name="Tsui H.-C.T."/>
            <person name="Winkler M.E."/>
        </authorList>
    </citation>
    <scope>NUCLEOTIDE SEQUENCE</scope>
</reference>
<evidence type="ECO:0008006" key="2">
    <source>
        <dbReference type="Google" id="ProtNLM"/>
    </source>
</evidence>
<proteinExistence type="predicted"/>
<sequence>GQVDISTDLTVTGNDITFGNGETISNATDGTVAIGIGGSNKMVLNSNSRVSLSNNDSGTENTLFGHNAGRTADDGSNKNVFIGYKVADADVMDDAAENVAMGHEAMSSLTSGDYNVGVGYQALASITTGYNNAGFGYQALASITTGFKTTAVGYQALRNNTTGEDNVAMGHQALATVTTADQNVAIGRGTLFNNTAANQTAVGHSAMYENTTGTGNTALGYNALYNNTTAAYNTAVGHQALHDANRTADVNAYNTAVGYLAGNTGTNDVTTGDKNVLIGASTAASQASASNQIVIGYGASGHGDNIAVIGNGSLTAIHPSDDNEVDLGSSTKEFKDLYMGGDLTIGGATKGINTTSGSNVAHDEATGTTLPANNNRRGKYTFTTSNNISKGATSPTFTVQNNTVTADDIIIMNCTSNRKIEIHTFNVSSTGWDFFIV</sequence>
<evidence type="ECO:0000313" key="1">
    <source>
        <dbReference type="EMBL" id="SVC12713.1"/>
    </source>
</evidence>
<accession>A0A382JNE6</accession>
<dbReference type="EMBL" id="UINC01074980">
    <property type="protein sequence ID" value="SVC12713.1"/>
    <property type="molecule type" value="Genomic_DNA"/>
</dbReference>
<dbReference type="AlphaFoldDB" id="A0A382JNE6"/>
<protein>
    <recommendedName>
        <fullName evidence="2">Trimeric autotransporter adhesin YadA-like head domain-containing protein</fullName>
    </recommendedName>
</protein>
<feature type="non-terminal residue" evidence="1">
    <location>
        <position position="1"/>
    </location>
</feature>
<organism evidence="1">
    <name type="scientific">marine metagenome</name>
    <dbReference type="NCBI Taxonomy" id="408172"/>
    <lineage>
        <taxon>unclassified sequences</taxon>
        <taxon>metagenomes</taxon>
        <taxon>ecological metagenomes</taxon>
    </lineage>
</organism>
<name>A0A382JNE6_9ZZZZ</name>
<feature type="non-terminal residue" evidence="1">
    <location>
        <position position="437"/>
    </location>
</feature>
<dbReference type="InterPro" id="IPR011049">
    <property type="entry name" value="Serralysin-like_metalloprot_C"/>
</dbReference>
<dbReference type="Gene3D" id="2.150.10.10">
    <property type="entry name" value="Serralysin-like metalloprotease, C-terminal"/>
    <property type="match status" value="2"/>
</dbReference>
<gene>
    <name evidence="1" type="ORF">METZ01_LOCUS265567</name>
</gene>